<feature type="compositionally biased region" description="Basic and acidic residues" evidence="7">
    <location>
        <begin position="439"/>
        <end position="454"/>
    </location>
</feature>
<dbReference type="AlphaFoldDB" id="A0A9W6WI43"/>
<feature type="compositionally biased region" description="Acidic residues" evidence="7">
    <location>
        <begin position="192"/>
        <end position="216"/>
    </location>
</feature>
<keyword evidence="4" id="KW-0804">Transcription</keyword>
<dbReference type="Pfam" id="PF04658">
    <property type="entry name" value="TAFII55_N"/>
    <property type="match status" value="1"/>
</dbReference>
<evidence type="ECO:0000256" key="3">
    <source>
        <dbReference type="ARBA" id="ARBA00023015"/>
    </source>
</evidence>
<gene>
    <name evidence="9" type="ORF">Cboi02_000441400</name>
</gene>
<evidence type="ECO:0000256" key="7">
    <source>
        <dbReference type="SAM" id="MobiDB-lite"/>
    </source>
</evidence>
<comment type="similarity">
    <text evidence="2">Belongs to the TAF7 family.</text>
</comment>
<keyword evidence="3" id="KW-0805">Transcription regulation</keyword>
<comment type="caution">
    <text evidence="9">The sequence shown here is derived from an EMBL/GenBank/DDBJ whole genome shotgun (WGS) entry which is preliminary data.</text>
</comment>
<dbReference type="InterPro" id="IPR006751">
    <property type="entry name" value="TAFII55_prot_cons_reg"/>
</dbReference>
<evidence type="ECO:0000259" key="8">
    <source>
        <dbReference type="SMART" id="SM01370"/>
    </source>
</evidence>
<evidence type="ECO:0000256" key="4">
    <source>
        <dbReference type="ARBA" id="ARBA00023163"/>
    </source>
</evidence>
<dbReference type="Proteomes" id="UP001165120">
    <property type="component" value="Unassembled WGS sequence"/>
</dbReference>
<dbReference type="PANTHER" id="PTHR12228">
    <property type="entry name" value="TRANSCRIPTION INITIATION FACTOR TFIID 55 KD SUBUNIT-RELATED"/>
    <property type="match status" value="1"/>
</dbReference>
<dbReference type="PANTHER" id="PTHR12228:SF0">
    <property type="entry name" value="TATA-BOX BINDING PROTEIN ASSOCIATED FACTOR 7"/>
    <property type="match status" value="1"/>
</dbReference>
<dbReference type="InterPro" id="IPR037817">
    <property type="entry name" value="TAF7"/>
</dbReference>
<evidence type="ECO:0000256" key="5">
    <source>
        <dbReference type="ARBA" id="ARBA00023242"/>
    </source>
</evidence>
<feature type="compositionally biased region" description="Acidic residues" evidence="7">
    <location>
        <begin position="281"/>
        <end position="321"/>
    </location>
</feature>
<name>A0A9W6WI43_CANBO</name>
<feature type="compositionally biased region" description="Acidic residues" evidence="7">
    <location>
        <begin position="415"/>
        <end position="438"/>
    </location>
</feature>
<dbReference type="GO" id="GO:0051123">
    <property type="term" value="P:RNA polymerase II preinitiation complex assembly"/>
    <property type="evidence" value="ECO:0007669"/>
    <property type="project" value="TreeGrafter"/>
</dbReference>
<dbReference type="CDD" id="cd08047">
    <property type="entry name" value="TAF7"/>
    <property type="match status" value="1"/>
</dbReference>
<evidence type="ECO:0000256" key="6">
    <source>
        <dbReference type="SAM" id="Coils"/>
    </source>
</evidence>
<dbReference type="GO" id="GO:0005669">
    <property type="term" value="C:transcription factor TFIID complex"/>
    <property type="evidence" value="ECO:0007669"/>
    <property type="project" value="InterPro"/>
</dbReference>
<evidence type="ECO:0000313" key="10">
    <source>
        <dbReference type="Proteomes" id="UP001165120"/>
    </source>
</evidence>
<sequence>MLPDSSLDYVRRCVEDGDLSGITLKWKDKKRAILKVNGMLYGGKLIELPTITEVYKSIDKKNIFKTIDICQILVIMKKLESEQDIADIPVDENESFPDGLTPGMENVKPRFKKKFVNQAIQSIEDEVEELLRMDEEAESATYEFIEKDDVTDISKISSAIKRKRKMSLSTAKKPIAINSGNTKSTSAASGEVDIDEELDKMMESDDEGKDNDEFDDFDKVLDDALEEHDVEDKGIHREDGESEVKVEADDDIFGDDEDDEDEEEAAEVIVGSTTTKKRTDQDEDDDGEEMIDGAPAEDEEEQDADQDDSSDDDDDDEDDEDQGARQMMNDADEATQHNAILKEEISELEATIAGKTKDLQKAHNPIMRNRINDVIERLKQELEIKKKQVQTEDETKTDNTGKDETANVEGIVNASEDEDDDDEEDDDEDEDEDEDMQDADNKPGEGDNENKEGGNEDEDDDEEDDDDLGDLF</sequence>
<dbReference type="SMART" id="SM01370">
    <property type="entry name" value="TAFII55_N"/>
    <property type="match status" value="1"/>
</dbReference>
<feature type="compositionally biased region" description="Basic and acidic residues" evidence="7">
    <location>
        <begin position="230"/>
        <end position="247"/>
    </location>
</feature>
<evidence type="ECO:0000256" key="1">
    <source>
        <dbReference type="ARBA" id="ARBA00004123"/>
    </source>
</evidence>
<organism evidence="9 10">
    <name type="scientific">Candida boidinii</name>
    <name type="common">Yeast</name>
    <dbReference type="NCBI Taxonomy" id="5477"/>
    <lineage>
        <taxon>Eukaryota</taxon>
        <taxon>Fungi</taxon>
        <taxon>Dikarya</taxon>
        <taxon>Ascomycota</taxon>
        <taxon>Saccharomycotina</taxon>
        <taxon>Pichiomycetes</taxon>
        <taxon>Pichiales</taxon>
        <taxon>Pichiaceae</taxon>
        <taxon>Ogataea</taxon>
        <taxon>Ogataea/Candida clade</taxon>
    </lineage>
</organism>
<feature type="region of interest" description="Disordered" evidence="7">
    <location>
        <begin position="383"/>
        <end position="472"/>
    </location>
</feature>
<keyword evidence="10" id="KW-1185">Reference proteome</keyword>
<feature type="region of interest" description="Disordered" evidence="7">
    <location>
        <begin position="176"/>
        <end position="342"/>
    </location>
</feature>
<keyword evidence="5" id="KW-0539">Nucleus</keyword>
<reference evidence="9" key="1">
    <citation type="submission" date="2023-04" db="EMBL/GenBank/DDBJ databases">
        <title>Candida boidinii NBRC 10035.</title>
        <authorList>
            <person name="Ichikawa N."/>
            <person name="Sato H."/>
            <person name="Tonouchi N."/>
        </authorList>
    </citation>
    <scope>NUCLEOTIDE SEQUENCE</scope>
    <source>
        <strain evidence="9">NBRC 10035</strain>
    </source>
</reference>
<keyword evidence="6" id="KW-0175">Coiled coil</keyword>
<protein>
    <submittedName>
        <fullName evidence="9">Unnamed protein product</fullName>
    </submittedName>
</protein>
<dbReference type="EMBL" id="BSXN01001776">
    <property type="protein sequence ID" value="GME74436.1"/>
    <property type="molecule type" value="Genomic_DNA"/>
</dbReference>
<feature type="compositionally biased region" description="Polar residues" evidence="7">
    <location>
        <begin position="178"/>
        <end position="188"/>
    </location>
</feature>
<proteinExistence type="inferred from homology"/>
<feature type="compositionally biased region" description="Acidic residues" evidence="7">
    <location>
        <begin position="455"/>
        <end position="472"/>
    </location>
</feature>
<feature type="domain" description="TAFII55 protein conserved region" evidence="8">
    <location>
        <begin position="1"/>
        <end position="139"/>
    </location>
</feature>
<accession>A0A9W6WI43</accession>
<feature type="coiled-coil region" evidence="6">
    <location>
        <begin position="113"/>
        <end position="140"/>
    </location>
</feature>
<comment type="subcellular location">
    <subcellularLocation>
        <location evidence="1">Nucleus</location>
    </subcellularLocation>
</comment>
<evidence type="ECO:0000256" key="2">
    <source>
        <dbReference type="ARBA" id="ARBA00009368"/>
    </source>
</evidence>
<feature type="compositionally biased region" description="Basic and acidic residues" evidence="7">
    <location>
        <begin position="383"/>
        <end position="405"/>
    </location>
</feature>
<feature type="compositionally biased region" description="Acidic residues" evidence="7">
    <location>
        <begin position="248"/>
        <end position="266"/>
    </location>
</feature>
<evidence type="ECO:0000313" key="9">
    <source>
        <dbReference type="EMBL" id="GME74436.1"/>
    </source>
</evidence>
<dbReference type="GO" id="GO:0016251">
    <property type="term" value="F:RNA polymerase II general transcription initiation factor activity"/>
    <property type="evidence" value="ECO:0007669"/>
    <property type="project" value="TreeGrafter"/>
</dbReference>